<proteinExistence type="predicted"/>
<protein>
    <submittedName>
        <fullName evidence="1">Uncharacterized protein</fullName>
    </submittedName>
</protein>
<dbReference type="Proteomes" id="UP000188268">
    <property type="component" value="Unassembled WGS sequence"/>
</dbReference>
<gene>
    <name evidence="1" type="ORF">CCACVL1_18032</name>
</gene>
<dbReference type="EMBL" id="AWWV01011505">
    <property type="protein sequence ID" value="OMO71896.1"/>
    <property type="molecule type" value="Genomic_DNA"/>
</dbReference>
<organism evidence="1 2">
    <name type="scientific">Corchorus capsularis</name>
    <name type="common">Jute</name>
    <dbReference type="NCBI Taxonomy" id="210143"/>
    <lineage>
        <taxon>Eukaryota</taxon>
        <taxon>Viridiplantae</taxon>
        <taxon>Streptophyta</taxon>
        <taxon>Embryophyta</taxon>
        <taxon>Tracheophyta</taxon>
        <taxon>Spermatophyta</taxon>
        <taxon>Magnoliopsida</taxon>
        <taxon>eudicotyledons</taxon>
        <taxon>Gunneridae</taxon>
        <taxon>Pentapetalae</taxon>
        <taxon>rosids</taxon>
        <taxon>malvids</taxon>
        <taxon>Malvales</taxon>
        <taxon>Malvaceae</taxon>
        <taxon>Grewioideae</taxon>
        <taxon>Apeibeae</taxon>
        <taxon>Corchorus</taxon>
    </lineage>
</organism>
<reference evidence="1 2" key="1">
    <citation type="submission" date="2013-09" db="EMBL/GenBank/DDBJ databases">
        <title>Corchorus capsularis genome sequencing.</title>
        <authorList>
            <person name="Alam M."/>
            <person name="Haque M.S."/>
            <person name="Islam M.S."/>
            <person name="Emdad E.M."/>
            <person name="Islam M.M."/>
            <person name="Ahmed B."/>
            <person name="Halim A."/>
            <person name="Hossen Q.M.M."/>
            <person name="Hossain M.Z."/>
            <person name="Ahmed R."/>
            <person name="Khan M.M."/>
            <person name="Islam R."/>
            <person name="Rashid M.M."/>
            <person name="Khan S.A."/>
            <person name="Rahman M.S."/>
            <person name="Alam M."/>
        </authorList>
    </citation>
    <scope>NUCLEOTIDE SEQUENCE [LARGE SCALE GENOMIC DNA]</scope>
    <source>
        <strain evidence="2">cv. CVL-1</strain>
        <tissue evidence="1">Whole seedling</tissue>
    </source>
</reference>
<dbReference type="Gramene" id="OMO71896">
    <property type="protein sequence ID" value="OMO71896"/>
    <property type="gene ID" value="CCACVL1_18032"/>
</dbReference>
<accession>A0A1R3HNF2</accession>
<dbReference type="AlphaFoldDB" id="A0A1R3HNF2"/>
<evidence type="ECO:0000313" key="1">
    <source>
        <dbReference type="EMBL" id="OMO71896.1"/>
    </source>
</evidence>
<sequence>MDGPPFAVQPVIMAKLLVANV</sequence>
<comment type="caution">
    <text evidence="1">The sequence shown here is derived from an EMBL/GenBank/DDBJ whole genome shotgun (WGS) entry which is preliminary data.</text>
</comment>
<evidence type="ECO:0000313" key="2">
    <source>
        <dbReference type="Proteomes" id="UP000188268"/>
    </source>
</evidence>
<keyword evidence="2" id="KW-1185">Reference proteome</keyword>
<name>A0A1R3HNF2_COCAP</name>